<evidence type="ECO:0000313" key="1">
    <source>
        <dbReference type="EMBL" id="OJH34861.1"/>
    </source>
</evidence>
<evidence type="ECO:0000313" key="2">
    <source>
        <dbReference type="Proteomes" id="UP000182229"/>
    </source>
</evidence>
<keyword evidence="2" id="KW-1185">Reference proteome</keyword>
<sequence>MALELSLDSGSHEWIQLVVGETGKLELVDTLYVGGIPRPMHHEVRVERVGTTVREFNTIYIGIRFVARLDGEVLPEIRGEASLDTGKGRCVLESPEFLSQGDLFPRRITPDELLAFRIVWELTILERKAPILLLVGLVDVGMGLCHALLENALEMVQLGSSQGAFKGEQALGCLNRPDGFLCHRTESSRRWGGEFPGT</sequence>
<dbReference type="EMBL" id="MPIN01000016">
    <property type="protein sequence ID" value="OJH34861.1"/>
    <property type="molecule type" value="Genomic_DNA"/>
</dbReference>
<reference evidence="2" key="1">
    <citation type="submission" date="2016-11" db="EMBL/GenBank/DDBJ databases">
        <authorList>
            <person name="Shukria A."/>
            <person name="Stevens D.C."/>
        </authorList>
    </citation>
    <scope>NUCLEOTIDE SEQUENCE [LARGE SCALE GENOMIC DNA]</scope>
    <source>
        <strain evidence="2">Cbfe23</strain>
    </source>
</reference>
<reference evidence="1 2" key="2">
    <citation type="submission" date="2016-12" db="EMBL/GenBank/DDBJ databases">
        <title>Draft Genome Sequence of Cystobacter ferrugineus Strain Cbfe23.</title>
        <authorList>
            <person name="Akbar S."/>
            <person name="Dowd S.E."/>
            <person name="Stevens D.C."/>
        </authorList>
    </citation>
    <scope>NUCLEOTIDE SEQUENCE [LARGE SCALE GENOMIC DNA]</scope>
    <source>
        <strain evidence="1 2">Cbfe23</strain>
    </source>
</reference>
<gene>
    <name evidence="1" type="ORF">BON30_40415</name>
</gene>
<dbReference type="AlphaFoldDB" id="A0A1L9AXX4"/>
<protein>
    <submittedName>
        <fullName evidence="1">Uncharacterized protein</fullName>
    </submittedName>
</protein>
<accession>A0A1L9AXX4</accession>
<dbReference type="Proteomes" id="UP000182229">
    <property type="component" value="Unassembled WGS sequence"/>
</dbReference>
<name>A0A1L9AXX4_9BACT</name>
<proteinExistence type="predicted"/>
<dbReference type="STRING" id="83449.BON30_40415"/>
<comment type="caution">
    <text evidence="1">The sequence shown here is derived from an EMBL/GenBank/DDBJ whole genome shotgun (WGS) entry which is preliminary data.</text>
</comment>
<organism evidence="1 2">
    <name type="scientific">Cystobacter ferrugineus</name>
    <dbReference type="NCBI Taxonomy" id="83449"/>
    <lineage>
        <taxon>Bacteria</taxon>
        <taxon>Pseudomonadati</taxon>
        <taxon>Myxococcota</taxon>
        <taxon>Myxococcia</taxon>
        <taxon>Myxococcales</taxon>
        <taxon>Cystobacterineae</taxon>
        <taxon>Archangiaceae</taxon>
        <taxon>Cystobacter</taxon>
    </lineage>
</organism>